<keyword evidence="4" id="KW-0238">DNA-binding</keyword>
<sequence>MADKAEDTGLSKQRRENVRTGCTVCKSPYLSNFGNRIRKVKCDESRPYCARCTSTGRKCEGYLVPSPIQRNPPSSRYGHAPKELSIYRPSLNVSKDTRECRSFQYFQSRSLQTISSYFETDFWTYLVLQVSRGELAVHHALVALSTLYEMHEFDKSELKTINTNQVGPHARFALQQYTKAIALLTTDVPRDQPSLQKVLISCILFVWIEFLQDDIDKALHHLKAGLRILDNVQQQASERRIDPCLPRLFRRLHIMGRLHGSPTSDFNSEVSNGHIHLGHDMPQTFTSIFEARDSLDVNLDFIFRFLRRMYSPDFVAGTMKVHPFPDPNSLECTVQWHLGDLQRWQTEFQRILPLFMNSSDRRQSAGISLLELQCESVTIMLKTLLETSEMVYDLYKSEFERLVLLAERLIHNSLCSGPRALSFDFGVILPLFLVTLKCRYLGIRKRAIALLRQAPDREGISHRYSCVAFGEWKIDMEERGRGSLPESEPLPELARIHSERLGRAVVEGKQVSTVRFKRGPMDRTGENDFEEEINTCLDPRMGEFI</sequence>
<dbReference type="HOGENOM" id="CLU_011409_12_1_1"/>
<dbReference type="Pfam" id="PF00172">
    <property type="entry name" value="Zn_clus"/>
    <property type="match status" value="1"/>
</dbReference>
<dbReference type="InterPro" id="IPR052360">
    <property type="entry name" value="Transcr_Regulatory_Proteins"/>
</dbReference>
<dbReference type="GO" id="GO:0003677">
    <property type="term" value="F:DNA binding"/>
    <property type="evidence" value="ECO:0007669"/>
    <property type="project" value="UniProtKB-KW"/>
</dbReference>
<dbReference type="InterPro" id="IPR021858">
    <property type="entry name" value="Fun_TF"/>
</dbReference>
<dbReference type="PANTHER" id="PTHR36206">
    <property type="entry name" value="ASPERCRYPTIN BIOSYNTHESIS CLUSTER-SPECIFIC TRANSCRIPTION REGULATOR ATNN-RELATED"/>
    <property type="match status" value="1"/>
</dbReference>
<dbReference type="AlphaFoldDB" id="A0A0D1WXA5"/>
<dbReference type="InterPro" id="IPR036864">
    <property type="entry name" value="Zn2-C6_fun-type_DNA-bd_sf"/>
</dbReference>
<dbReference type="Pfam" id="PF11951">
    <property type="entry name" value="Fungal_trans_2"/>
    <property type="match status" value="1"/>
</dbReference>
<dbReference type="GO" id="GO:0008270">
    <property type="term" value="F:zinc ion binding"/>
    <property type="evidence" value="ECO:0007669"/>
    <property type="project" value="InterPro"/>
</dbReference>
<protein>
    <recommendedName>
        <fullName evidence="7">Zn(2)-C6 fungal-type domain-containing protein</fullName>
    </recommendedName>
</protein>
<dbReference type="GO" id="GO:0000981">
    <property type="term" value="F:DNA-binding transcription factor activity, RNA polymerase II-specific"/>
    <property type="evidence" value="ECO:0007669"/>
    <property type="project" value="InterPro"/>
</dbReference>
<evidence type="ECO:0000256" key="5">
    <source>
        <dbReference type="ARBA" id="ARBA00023163"/>
    </source>
</evidence>
<evidence type="ECO:0000313" key="9">
    <source>
        <dbReference type="Proteomes" id="UP000053599"/>
    </source>
</evidence>
<dbReference type="CDD" id="cd00067">
    <property type="entry name" value="GAL4"/>
    <property type="match status" value="1"/>
</dbReference>
<gene>
    <name evidence="8" type="ORF">PV11_07373</name>
</gene>
<feature type="domain" description="Zn(2)-C6 fungal-type" evidence="7">
    <location>
        <begin position="16"/>
        <end position="70"/>
    </location>
</feature>
<accession>A0A0D1WXA5</accession>
<proteinExistence type="predicted"/>
<dbReference type="InterPro" id="IPR001138">
    <property type="entry name" value="Zn2Cys6_DnaBD"/>
</dbReference>
<evidence type="ECO:0000256" key="6">
    <source>
        <dbReference type="ARBA" id="ARBA00023242"/>
    </source>
</evidence>
<dbReference type="Gene3D" id="4.10.240.10">
    <property type="entry name" value="Zn(2)-C6 fungal-type DNA-binding domain"/>
    <property type="match status" value="1"/>
</dbReference>
<name>A0A0D1WXA5_9EURO</name>
<evidence type="ECO:0000256" key="3">
    <source>
        <dbReference type="ARBA" id="ARBA00023015"/>
    </source>
</evidence>
<keyword evidence="3" id="KW-0805">Transcription regulation</keyword>
<evidence type="ECO:0000256" key="2">
    <source>
        <dbReference type="ARBA" id="ARBA00022833"/>
    </source>
</evidence>
<dbReference type="OrthoDB" id="2593732at2759"/>
<dbReference type="SUPFAM" id="SSF57701">
    <property type="entry name" value="Zn2/Cys6 DNA-binding domain"/>
    <property type="match status" value="1"/>
</dbReference>
<organism evidence="8 9">
    <name type="scientific">Exophiala sideris</name>
    <dbReference type="NCBI Taxonomy" id="1016849"/>
    <lineage>
        <taxon>Eukaryota</taxon>
        <taxon>Fungi</taxon>
        <taxon>Dikarya</taxon>
        <taxon>Ascomycota</taxon>
        <taxon>Pezizomycotina</taxon>
        <taxon>Eurotiomycetes</taxon>
        <taxon>Chaetothyriomycetidae</taxon>
        <taxon>Chaetothyriales</taxon>
        <taxon>Herpotrichiellaceae</taxon>
        <taxon>Exophiala</taxon>
    </lineage>
</organism>
<keyword evidence="5" id="KW-0804">Transcription</keyword>
<evidence type="ECO:0000256" key="4">
    <source>
        <dbReference type="ARBA" id="ARBA00023125"/>
    </source>
</evidence>
<dbReference type="Proteomes" id="UP000053599">
    <property type="component" value="Unassembled WGS sequence"/>
</dbReference>
<evidence type="ECO:0000313" key="8">
    <source>
        <dbReference type="EMBL" id="KIV79826.1"/>
    </source>
</evidence>
<keyword evidence="6" id="KW-0539">Nucleus</keyword>
<evidence type="ECO:0000256" key="1">
    <source>
        <dbReference type="ARBA" id="ARBA00022723"/>
    </source>
</evidence>
<dbReference type="STRING" id="1016849.A0A0D1WXA5"/>
<keyword evidence="2" id="KW-0862">Zinc</keyword>
<evidence type="ECO:0000259" key="7">
    <source>
        <dbReference type="SMART" id="SM00066"/>
    </source>
</evidence>
<keyword evidence="1" id="KW-0479">Metal-binding</keyword>
<dbReference type="PANTHER" id="PTHR36206:SF12">
    <property type="entry name" value="ASPERCRYPTIN BIOSYNTHESIS CLUSTER-SPECIFIC TRANSCRIPTION REGULATOR ATNN-RELATED"/>
    <property type="match status" value="1"/>
</dbReference>
<reference evidence="8 9" key="1">
    <citation type="submission" date="2015-01" db="EMBL/GenBank/DDBJ databases">
        <title>The Genome Sequence of Exophiala sideris CBS121828.</title>
        <authorList>
            <consortium name="The Broad Institute Genomics Platform"/>
            <person name="Cuomo C."/>
            <person name="de Hoog S."/>
            <person name="Gorbushina A."/>
            <person name="Stielow B."/>
            <person name="Teixiera M."/>
            <person name="Abouelleil A."/>
            <person name="Chapman S.B."/>
            <person name="Priest M."/>
            <person name="Young S.K."/>
            <person name="Wortman J."/>
            <person name="Nusbaum C."/>
            <person name="Birren B."/>
        </authorList>
    </citation>
    <scope>NUCLEOTIDE SEQUENCE [LARGE SCALE GENOMIC DNA]</scope>
    <source>
        <strain evidence="8 9">CBS 121828</strain>
    </source>
</reference>
<dbReference type="SMART" id="SM00066">
    <property type="entry name" value="GAL4"/>
    <property type="match status" value="1"/>
</dbReference>
<dbReference type="EMBL" id="KN846953">
    <property type="protein sequence ID" value="KIV79826.1"/>
    <property type="molecule type" value="Genomic_DNA"/>
</dbReference>